<evidence type="ECO:0000313" key="3">
    <source>
        <dbReference type="EMBL" id="QXN94573.1"/>
    </source>
</evidence>
<keyword evidence="4" id="KW-1185">Reference proteome</keyword>
<proteinExistence type="predicted"/>
<reference evidence="3 4" key="1">
    <citation type="submission" date="2021-07" db="EMBL/GenBank/DDBJ databases">
        <title>Whole Genome Sequence of Nocardia Iowensis.</title>
        <authorList>
            <person name="Lamm A."/>
            <person name="Collins-Fairclough A.M."/>
            <person name="Bunk B."/>
            <person name="Sproer C."/>
        </authorList>
    </citation>
    <scope>NUCLEOTIDE SEQUENCE [LARGE SCALE GENOMIC DNA]</scope>
    <source>
        <strain evidence="3 4">NRRL 5646</strain>
    </source>
</reference>
<feature type="domain" description="HTH cro/C1-type" evidence="2">
    <location>
        <begin position="26"/>
        <end position="79"/>
    </location>
</feature>
<organism evidence="3 4">
    <name type="scientific">Nocardia iowensis</name>
    <dbReference type="NCBI Taxonomy" id="204891"/>
    <lineage>
        <taxon>Bacteria</taxon>
        <taxon>Bacillati</taxon>
        <taxon>Actinomycetota</taxon>
        <taxon>Actinomycetes</taxon>
        <taxon>Mycobacteriales</taxon>
        <taxon>Nocardiaceae</taxon>
        <taxon>Nocardia</taxon>
    </lineage>
</organism>
<dbReference type="Pfam" id="PF17765">
    <property type="entry name" value="MLTR_LBD"/>
    <property type="match status" value="1"/>
</dbReference>
<name>A0ABX8RYD5_NOCIO</name>
<dbReference type="PROSITE" id="PS50943">
    <property type="entry name" value="HTH_CROC1"/>
    <property type="match status" value="1"/>
</dbReference>
<dbReference type="InterPro" id="IPR041413">
    <property type="entry name" value="MLTR_LBD"/>
</dbReference>
<sequence>MSRNHNRPPKDPRRRPHIPTLGTTCRQLRDHRGLSRAQACRSSGLSASYLFSIEECDQMPSSEVLDQIIAAYHLDPKQARHLRELRAPAENLEPTHVLRQRVTGNTRRMAHLHDLASRDVLAAYVDPVWNVLASNNLFRTALRGIDEIGSVPVWLFSTMAEDVVVDLPHEADHVVAICKAILGRYRASQQAADLLRRLGTNKQFQERWAASIRIAYGRDTSDPLRLRDPVSGVVTAYTLSVSDETNNVLLLTGLAKPHSLPEFS</sequence>
<dbReference type="Pfam" id="PF13560">
    <property type="entry name" value="HTH_31"/>
    <property type="match status" value="1"/>
</dbReference>
<dbReference type="PANTHER" id="PTHR35010">
    <property type="entry name" value="BLL4672 PROTEIN-RELATED"/>
    <property type="match status" value="1"/>
</dbReference>
<dbReference type="PANTHER" id="PTHR35010:SF2">
    <property type="entry name" value="BLL4672 PROTEIN"/>
    <property type="match status" value="1"/>
</dbReference>
<feature type="region of interest" description="Disordered" evidence="1">
    <location>
        <begin position="1"/>
        <end position="20"/>
    </location>
</feature>
<dbReference type="CDD" id="cd00093">
    <property type="entry name" value="HTH_XRE"/>
    <property type="match status" value="1"/>
</dbReference>
<feature type="compositionally biased region" description="Basic residues" evidence="1">
    <location>
        <begin position="1"/>
        <end position="17"/>
    </location>
</feature>
<dbReference type="EMBL" id="CP078145">
    <property type="protein sequence ID" value="QXN94573.1"/>
    <property type="molecule type" value="Genomic_DNA"/>
</dbReference>
<accession>A0ABX8RYD5</accession>
<dbReference type="RefSeq" id="WP_218477176.1">
    <property type="nucleotide sequence ID" value="NZ_BAABJN010000015.1"/>
</dbReference>
<dbReference type="Proteomes" id="UP000694257">
    <property type="component" value="Chromosome"/>
</dbReference>
<evidence type="ECO:0000256" key="1">
    <source>
        <dbReference type="SAM" id="MobiDB-lite"/>
    </source>
</evidence>
<evidence type="ECO:0000313" key="4">
    <source>
        <dbReference type="Proteomes" id="UP000694257"/>
    </source>
</evidence>
<protein>
    <submittedName>
        <fullName evidence="3">Helix-turn-helix domain-containing protein</fullName>
    </submittedName>
</protein>
<evidence type="ECO:0000259" key="2">
    <source>
        <dbReference type="PROSITE" id="PS50943"/>
    </source>
</evidence>
<dbReference type="InterPro" id="IPR001387">
    <property type="entry name" value="Cro/C1-type_HTH"/>
</dbReference>
<gene>
    <name evidence="3" type="ORF">KV110_16890</name>
</gene>